<dbReference type="Pfam" id="PF00072">
    <property type="entry name" value="Response_reg"/>
    <property type="match status" value="1"/>
</dbReference>
<evidence type="ECO:0000259" key="3">
    <source>
        <dbReference type="PROSITE" id="PS50930"/>
    </source>
</evidence>
<dbReference type="InterPro" id="IPR007492">
    <property type="entry name" value="LytTR_DNA-bd_dom"/>
</dbReference>
<keyword evidence="4" id="KW-0238">DNA-binding</keyword>
<keyword evidence="5" id="KW-1185">Reference proteome</keyword>
<dbReference type="PROSITE" id="PS50930">
    <property type="entry name" value="HTH_LYTTR"/>
    <property type="match status" value="1"/>
</dbReference>
<dbReference type="SMART" id="SM00850">
    <property type="entry name" value="LytTR"/>
    <property type="match status" value="1"/>
</dbReference>
<evidence type="ECO:0000256" key="1">
    <source>
        <dbReference type="PROSITE-ProRule" id="PRU00169"/>
    </source>
</evidence>
<sequence length="241" mass="27444">MINAIIVDDEPLAQDVLETYLEKISEIELVAKCDNAFEANEVLKKEDIDLMFLDINMPQLTGTDFLRGLSDPPVTIFTTAYPNYALDGFELNALDYLVKPISMDRFLQACNRAVEQAELKQKAKALPVQDGGPGYFFVKADKKLVRVNLDEIVYIEGLKDYVIIRLPDDRVITLQTMKSLEDKLPTTNFQRIHRSYIVNLERIEALQGNMVEVKEKGKITSLPVGKSYRDTLAERIEKLKL</sequence>
<evidence type="ECO:0000313" key="5">
    <source>
        <dbReference type="Proteomes" id="UP000226437"/>
    </source>
</evidence>
<feature type="modified residue" description="4-aspartylphosphate" evidence="1">
    <location>
        <position position="54"/>
    </location>
</feature>
<dbReference type="InterPro" id="IPR046947">
    <property type="entry name" value="LytR-like"/>
</dbReference>
<dbReference type="AlphaFoldDB" id="A0A2G0CK19"/>
<proteinExistence type="predicted"/>
<dbReference type="PROSITE" id="PS50110">
    <property type="entry name" value="RESPONSE_REGULATORY"/>
    <property type="match status" value="1"/>
</dbReference>
<name>A0A2G0CK19_9BACT</name>
<dbReference type="GO" id="GO:0003677">
    <property type="term" value="F:DNA binding"/>
    <property type="evidence" value="ECO:0007669"/>
    <property type="project" value="UniProtKB-KW"/>
</dbReference>
<dbReference type="Proteomes" id="UP000226437">
    <property type="component" value="Unassembled WGS sequence"/>
</dbReference>
<dbReference type="Gene3D" id="2.40.50.1020">
    <property type="entry name" value="LytTr DNA-binding domain"/>
    <property type="match status" value="1"/>
</dbReference>
<organism evidence="4 5">
    <name type="scientific">Neolewinella marina</name>
    <dbReference type="NCBI Taxonomy" id="438751"/>
    <lineage>
        <taxon>Bacteria</taxon>
        <taxon>Pseudomonadati</taxon>
        <taxon>Bacteroidota</taxon>
        <taxon>Saprospiria</taxon>
        <taxon>Saprospirales</taxon>
        <taxon>Lewinellaceae</taxon>
        <taxon>Neolewinella</taxon>
    </lineage>
</organism>
<protein>
    <submittedName>
        <fullName evidence="4">DNA-binding response regulator</fullName>
    </submittedName>
</protein>
<gene>
    <name evidence="4" type="ORF">CGL56_04630</name>
</gene>
<dbReference type="RefSeq" id="WP_099105303.1">
    <property type="nucleotide sequence ID" value="NZ_JAATJF010000001.1"/>
</dbReference>
<dbReference type="PANTHER" id="PTHR37299:SF1">
    <property type="entry name" value="STAGE 0 SPORULATION PROTEIN A HOMOLOG"/>
    <property type="match status" value="1"/>
</dbReference>
<comment type="caution">
    <text evidence="4">The sequence shown here is derived from an EMBL/GenBank/DDBJ whole genome shotgun (WGS) entry which is preliminary data.</text>
</comment>
<dbReference type="EMBL" id="PDLO01000001">
    <property type="protein sequence ID" value="PHL00323.1"/>
    <property type="molecule type" value="Genomic_DNA"/>
</dbReference>
<dbReference type="Pfam" id="PF04397">
    <property type="entry name" value="LytTR"/>
    <property type="match status" value="1"/>
</dbReference>
<feature type="domain" description="HTH LytTR-type" evidence="3">
    <location>
        <begin position="136"/>
        <end position="238"/>
    </location>
</feature>
<dbReference type="SUPFAM" id="SSF52172">
    <property type="entry name" value="CheY-like"/>
    <property type="match status" value="1"/>
</dbReference>
<dbReference type="SMART" id="SM00448">
    <property type="entry name" value="REC"/>
    <property type="match status" value="1"/>
</dbReference>
<dbReference type="OrthoDB" id="1490554at2"/>
<feature type="domain" description="Response regulatory" evidence="2">
    <location>
        <begin position="3"/>
        <end position="114"/>
    </location>
</feature>
<dbReference type="PANTHER" id="PTHR37299">
    <property type="entry name" value="TRANSCRIPTIONAL REGULATOR-RELATED"/>
    <property type="match status" value="1"/>
</dbReference>
<evidence type="ECO:0000259" key="2">
    <source>
        <dbReference type="PROSITE" id="PS50110"/>
    </source>
</evidence>
<accession>A0A2G0CK19</accession>
<evidence type="ECO:0000313" key="4">
    <source>
        <dbReference type="EMBL" id="PHL00323.1"/>
    </source>
</evidence>
<dbReference type="InterPro" id="IPR011006">
    <property type="entry name" value="CheY-like_superfamily"/>
</dbReference>
<keyword evidence="1" id="KW-0597">Phosphoprotein</keyword>
<dbReference type="Gene3D" id="3.40.50.2300">
    <property type="match status" value="1"/>
</dbReference>
<dbReference type="GO" id="GO:0000156">
    <property type="term" value="F:phosphorelay response regulator activity"/>
    <property type="evidence" value="ECO:0007669"/>
    <property type="project" value="InterPro"/>
</dbReference>
<reference evidence="4 5" key="1">
    <citation type="submission" date="2017-10" db="EMBL/GenBank/DDBJ databases">
        <title>The draft genome sequence of Lewinella marina KCTC 32374.</title>
        <authorList>
            <person name="Wang K."/>
        </authorList>
    </citation>
    <scope>NUCLEOTIDE SEQUENCE [LARGE SCALE GENOMIC DNA]</scope>
    <source>
        <strain evidence="4 5">MKG-38</strain>
    </source>
</reference>
<dbReference type="InterPro" id="IPR001789">
    <property type="entry name" value="Sig_transdc_resp-reg_receiver"/>
</dbReference>